<dbReference type="EMBL" id="FNAF01000011">
    <property type="protein sequence ID" value="SDD96587.1"/>
    <property type="molecule type" value="Genomic_DNA"/>
</dbReference>
<organism evidence="2 3">
    <name type="scientific">Peptococcus niger</name>
    <dbReference type="NCBI Taxonomy" id="2741"/>
    <lineage>
        <taxon>Bacteria</taxon>
        <taxon>Bacillati</taxon>
        <taxon>Bacillota</taxon>
        <taxon>Clostridia</taxon>
        <taxon>Eubacteriales</taxon>
        <taxon>Peptococcaceae</taxon>
        <taxon>Peptococcus</taxon>
    </lineage>
</organism>
<reference evidence="2 3" key="1">
    <citation type="submission" date="2016-10" db="EMBL/GenBank/DDBJ databases">
        <authorList>
            <person name="de Groot N.N."/>
        </authorList>
    </citation>
    <scope>NUCLEOTIDE SEQUENCE [LARGE SCALE GENOMIC DNA]</scope>
    <source>
        <strain evidence="2 3">DSM 20475</strain>
    </source>
</reference>
<proteinExistence type="predicted"/>
<feature type="chain" id="PRO_5011489221" description="DUF5626 domain-containing protein" evidence="1">
    <location>
        <begin position="24"/>
        <end position="189"/>
    </location>
</feature>
<protein>
    <recommendedName>
        <fullName evidence="4">DUF5626 domain-containing protein</fullName>
    </recommendedName>
</protein>
<evidence type="ECO:0000313" key="2">
    <source>
        <dbReference type="EMBL" id="SDD96587.1"/>
    </source>
</evidence>
<dbReference type="RefSeq" id="WP_091792201.1">
    <property type="nucleotide sequence ID" value="NZ_FNAF01000011.1"/>
</dbReference>
<evidence type="ECO:0000313" key="3">
    <source>
        <dbReference type="Proteomes" id="UP000198995"/>
    </source>
</evidence>
<dbReference type="Proteomes" id="UP000198995">
    <property type="component" value="Unassembled WGS sequence"/>
</dbReference>
<feature type="signal peptide" evidence="1">
    <location>
        <begin position="1"/>
        <end position="23"/>
    </location>
</feature>
<dbReference type="STRING" id="2741.SAMN04489866_11154"/>
<evidence type="ECO:0000256" key="1">
    <source>
        <dbReference type="SAM" id="SignalP"/>
    </source>
</evidence>
<evidence type="ECO:0008006" key="4">
    <source>
        <dbReference type="Google" id="ProtNLM"/>
    </source>
</evidence>
<keyword evidence="1" id="KW-0732">Signal</keyword>
<name>A0A1G6Z3Q2_PEPNI</name>
<sequence length="189" mass="21627">MKKFLFFSMAIMVGLYISIPAVASEYVDVQKIEESQDNSMNLELTNEEAIEEGDITEINSYLENEEIVLRDVLKLDETFSNTKFYRSRTYTALYNKTNPGDYQNVFIANTGNNGFGARVLNDRGRVVFNKWVEPGSHALFKITRQTVLNYGTEYETRPGLPPLKVMRFYLVADGYGSNIAGRARIKLYE</sequence>
<keyword evidence="3" id="KW-1185">Reference proteome</keyword>
<gene>
    <name evidence="2" type="ORF">SAMN04489866_11154</name>
</gene>
<dbReference type="AlphaFoldDB" id="A0A1G6Z3Q2"/>
<accession>A0A1G6Z3Q2</accession>